<comment type="caution">
    <text evidence="3">The sequence shown here is derived from an EMBL/GenBank/DDBJ whole genome shotgun (WGS) entry which is preliminary data.</text>
</comment>
<protein>
    <recommendedName>
        <fullName evidence="2">PPE family C-terminal domain-containing protein</fullName>
    </recommendedName>
</protein>
<gene>
    <name evidence="3" type="ORF">A4G28_16260</name>
</gene>
<feature type="region of interest" description="Disordered" evidence="1">
    <location>
        <begin position="1"/>
        <end position="66"/>
    </location>
</feature>
<proteinExistence type="predicted"/>
<accession>A0A162E6Q4</accession>
<feature type="domain" description="PPE family C-terminal" evidence="2">
    <location>
        <begin position="3"/>
        <end position="62"/>
    </location>
</feature>
<evidence type="ECO:0000313" key="4">
    <source>
        <dbReference type="Proteomes" id="UP000077342"/>
    </source>
</evidence>
<sequence length="66" mass="6002">MTASPAAAPWSGTAAVPAAQSGGSGNLLGGSPIAGMPGRGGASGLNGATSRAGAPPTVMPRPLFGG</sequence>
<keyword evidence="4" id="KW-1185">Reference proteome</keyword>
<dbReference type="AlphaFoldDB" id="A0A162E6Q4"/>
<name>A0A162E6Q4_9MYCO</name>
<dbReference type="EMBL" id="LWCI01000044">
    <property type="protein sequence ID" value="KZS66618.1"/>
    <property type="molecule type" value="Genomic_DNA"/>
</dbReference>
<evidence type="ECO:0000313" key="3">
    <source>
        <dbReference type="EMBL" id="KZS66618.1"/>
    </source>
</evidence>
<dbReference type="Pfam" id="PF12484">
    <property type="entry name" value="PPE-SVP"/>
    <property type="match status" value="1"/>
</dbReference>
<evidence type="ECO:0000259" key="2">
    <source>
        <dbReference type="Pfam" id="PF12484"/>
    </source>
</evidence>
<evidence type="ECO:0000256" key="1">
    <source>
        <dbReference type="SAM" id="MobiDB-lite"/>
    </source>
</evidence>
<organism evidence="3 4">
    <name type="scientific">Mycobacterium ostraviense</name>
    <dbReference type="NCBI Taxonomy" id="2738409"/>
    <lineage>
        <taxon>Bacteria</taxon>
        <taxon>Bacillati</taxon>
        <taxon>Actinomycetota</taxon>
        <taxon>Actinomycetes</taxon>
        <taxon>Mycobacteriales</taxon>
        <taxon>Mycobacteriaceae</taxon>
        <taxon>Mycobacterium</taxon>
    </lineage>
</organism>
<dbReference type="Proteomes" id="UP000077342">
    <property type="component" value="Unassembled WGS sequence"/>
</dbReference>
<reference evidence="4" key="1">
    <citation type="submission" date="2016-04" db="EMBL/GenBank/DDBJ databases">
        <authorList>
            <person name="Strapagiel D."/>
            <person name="Borowka P."/>
            <person name="Marciniak B."/>
            <person name="Bakula Z."/>
            <person name="Van Ingen J."/>
            <person name="Safianowska A."/>
            <person name="Dziadek J."/>
            <person name="Jagielski T."/>
        </authorList>
    </citation>
    <scope>NUCLEOTIDE SEQUENCE [LARGE SCALE GENOMIC DNA]</scope>
    <source>
        <strain evidence="4">1010001458</strain>
    </source>
</reference>
<dbReference type="InterPro" id="IPR022171">
    <property type="entry name" value="PPE_C"/>
</dbReference>